<evidence type="ECO:0000313" key="3">
    <source>
        <dbReference type="Proteomes" id="UP001107558"/>
    </source>
</evidence>
<evidence type="ECO:0000256" key="1">
    <source>
        <dbReference type="SAM" id="MobiDB-lite"/>
    </source>
</evidence>
<protein>
    <submittedName>
        <fullName evidence="2">Uncharacterized protein</fullName>
    </submittedName>
</protein>
<dbReference type="EMBL" id="JADBJN010000004">
    <property type="protein sequence ID" value="KAG5666364.1"/>
    <property type="molecule type" value="Genomic_DNA"/>
</dbReference>
<reference evidence="2" key="1">
    <citation type="submission" date="2021-03" db="EMBL/GenBank/DDBJ databases">
        <title>Chromosome level genome of the anhydrobiotic midge Polypedilum vanderplanki.</title>
        <authorList>
            <person name="Yoshida Y."/>
            <person name="Kikawada T."/>
            <person name="Gusev O."/>
        </authorList>
    </citation>
    <scope>NUCLEOTIDE SEQUENCE</scope>
    <source>
        <strain evidence="2">NIAS01</strain>
        <tissue evidence="2">Whole body or cell culture</tissue>
    </source>
</reference>
<proteinExistence type="predicted"/>
<organism evidence="2 3">
    <name type="scientific">Polypedilum vanderplanki</name>
    <name type="common">Sleeping chironomid midge</name>
    <dbReference type="NCBI Taxonomy" id="319348"/>
    <lineage>
        <taxon>Eukaryota</taxon>
        <taxon>Metazoa</taxon>
        <taxon>Ecdysozoa</taxon>
        <taxon>Arthropoda</taxon>
        <taxon>Hexapoda</taxon>
        <taxon>Insecta</taxon>
        <taxon>Pterygota</taxon>
        <taxon>Neoptera</taxon>
        <taxon>Endopterygota</taxon>
        <taxon>Diptera</taxon>
        <taxon>Nematocera</taxon>
        <taxon>Chironomoidea</taxon>
        <taxon>Chironomidae</taxon>
        <taxon>Chironominae</taxon>
        <taxon>Polypedilum</taxon>
        <taxon>Polypedilum</taxon>
    </lineage>
</organism>
<gene>
    <name evidence="2" type="ORF">PVAND_014395</name>
</gene>
<comment type="caution">
    <text evidence="2">The sequence shown here is derived from an EMBL/GenBank/DDBJ whole genome shotgun (WGS) entry which is preliminary data.</text>
</comment>
<dbReference type="Proteomes" id="UP001107558">
    <property type="component" value="Chromosome 4"/>
</dbReference>
<feature type="region of interest" description="Disordered" evidence="1">
    <location>
        <begin position="72"/>
        <end position="93"/>
    </location>
</feature>
<sequence length="112" mass="12974">MAPKHPLSFENEADRLSAKLKASLHLNPSKNQTLKLKEIINQDPIARNKINQILQEYRNISKYKNIKNVKFSTKNDDDLPTPPPAPTGLKWRTSVENLRNKKLYNYDSECIQ</sequence>
<name>A0A9J6B9A1_POLVA</name>
<evidence type="ECO:0000313" key="2">
    <source>
        <dbReference type="EMBL" id="KAG5666364.1"/>
    </source>
</evidence>
<accession>A0A9J6B9A1</accession>
<dbReference type="AlphaFoldDB" id="A0A9J6B9A1"/>
<keyword evidence="3" id="KW-1185">Reference proteome</keyword>